<comment type="caution">
    <text evidence="4">The sequence shown here is derived from an EMBL/GenBank/DDBJ whole genome shotgun (WGS) entry which is preliminary data.</text>
</comment>
<dbReference type="Proteomes" id="UP001208570">
    <property type="component" value="Unassembled WGS sequence"/>
</dbReference>
<dbReference type="GO" id="GO:0005942">
    <property type="term" value="C:phosphatidylinositol 3-kinase complex"/>
    <property type="evidence" value="ECO:0007669"/>
    <property type="project" value="TreeGrafter"/>
</dbReference>
<proteinExistence type="predicted"/>
<dbReference type="InterPro" id="IPR015433">
    <property type="entry name" value="PI3/4_kinase"/>
</dbReference>
<keyword evidence="5" id="KW-1185">Reference proteome</keyword>
<dbReference type="GO" id="GO:0048015">
    <property type="term" value="P:phosphatidylinositol-mediated signaling"/>
    <property type="evidence" value="ECO:0007669"/>
    <property type="project" value="TreeGrafter"/>
</dbReference>
<dbReference type="PANTHER" id="PTHR10048">
    <property type="entry name" value="PHOSPHATIDYLINOSITOL KINASE"/>
    <property type="match status" value="1"/>
</dbReference>
<dbReference type="GO" id="GO:0016477">
    <property type="term" value="P:cell migration"/>
    <property type="evidence" value="ECO:0007669"/>
    <property type="project" value="TreeGrafter"/>
</dbReference>
<evidence type="ECO:0000256" key="2">
    <source>
        <dbReference type="ARBA" id="ARBA00022777"/>
    </source>
</evidence>
<dbReference type="EMBL" id="JAODUP010000371">
    <property type="protein sequence ID" value="KAK2151240.1"/>
    <property type="molecule type" value="Genomic_DNA"/>
</dbReference>
<dbReference type="Gene3D" id="1.10.1070.11">
    <property type="entry name" value="Phosphatidylinositol 3-/4-kinase, catalytic domain"/>
    <property type="match status" value="1"/>
</dbReference>
<dbReference type="Pfam" id="PF00454">
    <property type="entry name" value="PI3_PI4_kinase"/>
    <property type="match status" value="1"/>
</dbReference>
<evidence type="ECO:0000313" key="4">
    <source>
        <dbReference type="EMBL" id="KAK2151240.1"/>
    </source>
</evidence>
<name>A0AAD9MZJ4_9ANNE</name>
<evidence type="ECO:0000259" key="3">
    <source>
        <dbReference type="PROSITE" id="PS50290"/>
    </source>
</evidence>
<reference evidence="4" key="1">
    <citation type="journal article" date="2023" name="Mol. Biol. Evol.">
        <title>Third-Generation Sequencing Reveals the Adaptive Role of the Epigenome in Three Deep-Sea Polychaetes.</title>
        <authorList>
            <person name="Perez M."/>
            <person name="Aroh O."/>
            <person name="Sun Y."/>
            <person name="Lan Y."/>
            <person name="Juniper S.K."/>
            <person name="Young C.R."/>
            <person name="Angers B."/>
            <person name="Qian P.Y."/>
        </authorList>
    </citation>
    <scope>NUCLEOTIDE SEQUENCE</scope>
    <source>
        <strain evidence="4">P08H-3</strain>
    </source>
</reference>
<dbReference type="GO" id="GO:0043491">
    <property type="term" value="P:phosphatidylinositol 3-kinase/protein kinase B signal transduction"/>
    <property type="evidence" value="ECO:0007669"/>
    <property type="project" value="TreeGrafter"/>
</dbReference>
<evidence type="ECO:0000256" key="1">
    <source>
        <dbReference type="ARBA" id="ARBA00022679"/>
    </source>
</evidence>
<keyword evidence="1" id="KW-0808">Transferase</keyword>
<dbReference type="GO" id="GO:0005886">
    <property type="term" value="C:plasma membrane"/>
    <property type="evidence" value="ECO:0007669"/>
    <property type="project" value="TreeGrafter"/>
</dbReference>
<dbReference type="InterPro" id="IPR000403">
    <property type="entry name" value="PI3/4_kinase_cat_dom"/>
</dbReference>
<dbReference type="GO" id="GO:0005737">
    <property type="term" value="C:cytoplasm"/>
    <property type="evidence" value="ECO:0007669"/>
    <property type="project" value="TreeGrafter"/>
</dbReference>
<dbReference type="PANTHER" id="PTHR10048:SF118">
    <property type="entry name" value="PI-3 KINASE"/>
    <property type="match status" value="1"/>
</dbReference>
<dbReference type="SUPFAM" id="SSF56112">
    <property type="entry name" value="Protein kinase-like (PK-like)"/>
    <property type="match status" value="1"/>
</dbReference>
<dbReference type="GO" id="GO:0016303">
    <property type="term" value="F:1-phosphatidylinositol-3-kinase activity"/>
    <property type="evidence" value="ECO:0007669"/>
    <property type="project" value="TreeGrafter"/>
</dbReference>
<gene>
    <name evidence="4" type="ORF">LSH36_371g03028</name>
</gene>
<organism evidence="4 5">
    <name type="scientific">Paralvinella palmiformis</name>
    <dbReference type="NCBI Taxonomy" id="53620"/>
    <lineage>
        <taxon>Eukaryota</taxon>
        <taxon>Metazoa</taxon>
        <taxon>Spiralia</taxon>
        <taxon>Lophotrochozoa</taxon>
        <taxon>Annelida</taxon>
        <taxon>Polychaeta</taxon>
        <taxon>Sedentaria</taxon>
        <taxon>Canalipalpata</taxon>
        <taxon>Terebellida</taxon>
        <taxon>Terebelliformia</taxon>
        <taxon>Alvinellidae</taxon>
        <taxon>Paralvinella</taxon>
    </lineage>
</organism>
<accession>A0AAD9MZJ4</accession>
<feature type="domain" description="PI3K/PI4K catalytic" evidence="3">
    <location>
        <begin position="1"/>
        <end position="105"/>
    </location>
</feature>
<sequence length="120" mass="13916">MGVKRERVPFVLTADFVYLIQRGPIQDNEMMKSFKELCLSAYMALRKKSHFLITLFMMMTNTGIPELSNFQSIEFLCKTLVPDYSDQDARNHWNRQVGEALSNSFWAAVNFAFHNVAKNN</sequence>
<dbReference type="PROSITE" id="PS50290">
    <property type="entry name" value="PI3_4_KINASE_3"/>
    <property type="match status" value="1"/>
</dbReference>
<dbReference type="InterPro" id="IPR036940">
    <property type="entry name" value="PI3/4_kinase_cat_sf"/>
</dbReference>
<dbReference type="AlphaFoldDB" id="A0AAD9MZJ4"/>
<keyword evidence="2" id="KW-0418">Kinase</keyword>
<evidence type="ECO:0000313" key="5">
    <source>
        <dbReference type="Proteomes" id="UP001208570"/>
    </source>
</evidence>
<protein>
    <recommendedName>
        <fullName evidence="3">PI3K/PI4K catalytic domain-containing protein</fullName>
    </recommendedName>
</protein>
<dbReference type="InterPro" id="IPR011009">
    <property type="entry name" value="Kinase-like_dom_sf"/>
</dbReference>
<dbReference type="GO" id="GO:0035005">
    <property type="term" value="F:1-phosphatidylinositol-4-phosphate 3-kinase activity"/>
    <property type="evidence" value="ECO:0007669"/>
    <property type="project" value="TreeGrafter"/>
</dbReference>